<dbReference type="GO" id="GO:0003677">
    <property type="term" value="F:DNA binding"/>
    <property type="evidence" value="ECO:0007669"/>
    <property type="project" value="UniProtKB-KW"/>
</dbReference>
<dbReference type="Pfam" id="PF00392">
    <property type="entry name" value="GntR"/>
    <property type="match status" value="1"/>
</dbReference>
<organism evidence="5 6">
    <name type="scientific">Hominibacterium faecale</name>
    <dbReference type="NCBI Taxonomy" id="2839743"/>
    <lineage>
        <taxon>Bacteria</taxon>
        <taxon>Bacillati</taxon>
        <taxon>Bacillota</taxon>
        <taxon>Clostridia</taxon>
        <taxon>Peptostreptococcales</taxon>
        <taxon>Anaerovoracaceae</taxon>
        <taxon>Hominibacterium</taxon>
    </lineage>
</organism>
<dbReference type="Gene3D" id="1.10.10.10">
    <property type="entry name" value="Winged helix-like DNA-binding domain superfamily/Winged helix DNA-binding domain"/>
    <property type="match status" value="1"/>
</dbReference>
<dbReference type="SMART" id="SM00345">
    <property type="entry name" value="HTH_GNTR"/>
    <property type="match status" value="1"/>
</dbReference>
<protein>
    <submittedName>
        <fullName evidence="5">GntR family transcriptional regulator</fullName>
    </submittedName>
</protein>
<evidence type="ECO:0000256" key="1">
    <source>
        <dbReference type="ARBA" id="ARBA00023015"/>
    </source>
</evidence>
<dbReference type="PROSITE" id="PS50949">
    <property type="entry name" value="HTH_GNTR"/>
    <property type="match status" value="1"/>
</dbReference>
<evidence type="ECO:0000259" key="4">
    <source>
        <dbReference type="PROSITE" id="PS50949"/>
    </source>
</evidence>
<dbReference type="AlphaFoldDB" id="A0A9J6QMR7"/>
<evidence type="ECO:0000313" key="6">
    <source>
        <dbReference type="Proteomes" id="UP001065549"/>
    </source>
</evidence>
<dbReference type="Proteomes" id="UP001065549">
    <property type="component" value="Unassembled WGS sequence"/>
</dbReference>
<dbReference type="PANTHER" id="PTHR38445">
    <property type="entry name" value="HTH-TYPE TRANSCRIPTIONAL REPRESSOR YTRA"/>
    <property type="match status" value="1"/>
</dbReference>
<dbReference type="CDD" id="cd07377">
    <property type="entry name" value="WHTH_GntR"/>
    <property type="match status" value="1"/>
</dbReference>
<dbReference type="GO" id="GO:0003700">
    <property type="term" value="F:DNA-binding transcription factor activity"/>
    <property type="evidence" value="ECO:0007669"/>
    <property type="project" value="InterPro"/>
</dbReference>
<dbReference type="PANTHER" id="PTHR38445:SF9">
    <property type="entry name" value="HTH-TYPE TRANSCRIPTIONAL REPRESSOR YTRA"/>
    <property type="match status" value="1"/>
</dbReference>
<keyword evidence="2" id="KW-0238">DNA-binding</keyword>
<accession>A0A9J6QMR7</accession>
<keyword evidence="6" id="KW-1185">Reference proteome</keyword>
<gene>
    <name evidence="5" type="ORF">OBO34_10175</name>
</gene>
<keyword evidence="1" id="KW-0805">Transcription regulation</keyword>
<comment type="caution">
    <text evidence="5">The sequence shown here is derived from an EMBL/GenBank/DDBJ whole genome shotgun (WGS) entry which is preliminary data.</text>
</comment>
<dbReference type="EMBL" id="JAOSHN010000004">
    <property type="protein sequence ID" value="MCU7378720.1"/>
    <property type="molecule type" value="Genomic_DNA"/>
</dbReference>
<evidence type="ECO:0000256" key="2">
    <source>
        <dbReference type="ARBA" id="ARBA00023125"/>
    </source>
</evidence>
<feature type="domain" description="HTH gntR-type" evidence="4">
    <location>
        <begin position="10"/>
        <end position="78"/>
    </location>
</feature>
<evidence type="ECO:0000256" key="3">
    <source>
        <dbReference type="ARBA" id="ARBA00023163"/>
    </source>
</evidence>
<sequence>MFQLDLKSRKSIYEQVVDNLKEMIISGVLKSGEKLPSVRELSRMLTVNPNTVQKAYRELERQGYVYTSSGLGTFAADQANANADPKKVAEVMDRIRNEVAELFYLGVTPPEIRRLFEEVLNEKEGWK</sequence>
<name>A0A9J6QMR7_9FIRM</name>
<dbReference type="SUPFAM" id="SSF46785">
    <property type="entry name" value="Winged helix' DNA-binding domain"/>
    <property type="match status" value="1"/>
</dbReference>
<reference evidence="5" key="1">
    <citation type="submission" date="2022-09" db="EMBL/GenBank/DDBJ databases">
        <title>Culturomic study of gut microbiota in children with autism spectrum disorder.</title>
        <authorList>
            <person name="Efimov B.A."/>
            <person name="Chaplin A.V."/>
            <person name="Sokolova S.R."/>
            <person name="Pikina A.P."/>
            <person name="Korzhanova M."/>
            <person name="Belova V."/>
            <person name="Korostin D."/>
        </authorList>
    </citation>
    <scope>NUCLEOTIDE SEQUENCE</scope>
    <source>
        <strain evidence="5">ASD5510</strain>
    </source>
</reference>
<dbReference type="RefSeq" id="WP_148395524.1">
    <property type="nucleotide sequence ID" value="NZ_JAJAGH010000001.1"/>
</dbReference>
<evidence type="ECO:0000313" key="5">
    <source>
        <dbReference type="EMBL" id="MCU7378720.1"/>
    </source>
</evidence>
<dbReference type="InterPro" id="IPR036388">
    <property type="entry name" value="WH-like_DNA-bd_sf"/>
</dbReference>
<keyword evidence="3" id="KW-0804">Transcription</keyword>
<proteinExistence type="predicted"/>
<dbReference type="InterPro" id="IPR000524">
    <property type="entry name" value="Tscrpt_reg_HTH_GntR"/>
</dbReference>
<dbReference type="InterPro" id="IPR036390">
    <property type="entry name" value="WH_DNA-bd_sf"/>
</dbReference>